<proteinExistence type="predicted"/>
<feature type="region of interest" description="Disordered" evidence="1">
    <location>
        <begin position="281"/>
        <end position="318"/>
    </location>
</feature>
<protein>
    <submittedName>
        <fullName evidence="2 3">Uncharacterized protein</fullName>
    </submittedName>
</protein>
<dbReference type="EnsemblProtists" id="EKX32724">
    <property type="protein sequence ID" value="EKX32724"/>
    <property type="gene ID" value="GUITHDRAFT_148401"/>
</dbReference>
<dbReference type="KEGG" id="gtt:GUITHDRAFT_148401"/>
<feature type="compositionally biased region" description="Acidic residues" evidence="1">
    <location>
        <begin position="283"/>
        <end position="300"/>
    </location>
</feature>
<dbReference type="InterPro" id="IPR011990">
    <property type="entry name" value="TPR-like_helical_dom_sf"/>
</dbReference>
<name>L1IA01_GUITC</name>
<keyword evidence="4" id="KW-1185">Reference proteome</keyword>
<dbReference type="PaxDb" id="55529-EKX32724"/>
<dbReference type="EMBL" id="JH993174">
    <property type="protein sequence ID" value="EKX32724.1"/>
    <property type="molecule type" value="Genomic_DNA"/>
</dbReference>
<gene>
    <name evidence="2" type="ORF">GUITHDRAFT_148401</name>
</gene>
<reference evidence="3" key="3">
    <citation type="submission" date="2015-06" db="UniProtKB">
        <authorList>
            <consortium name="EnsemblProtists"/>
        </authorList>
    </citation>
    <scope>IDENTIFICATION</scope>
</reference>
<organism evidence="2">
    <name type="scientific">Guillardia theta (strain CCMP2712)</name>
    <name type="common">Cryptophyte</name>
    <dbReference type="NCBI Taxonomy" id="905079"/>
    <lineage>
        <taxon>Eukaryota</taxon>
        <taxon>Cryptophyceae</taxon>
        <taxon>Pyrenomonadales</taxon>
        <taxon>Geminigeraceae</taxon>
        <taxon>Guillardia</taxon>
    </lineage>
</organism>
<dbReference type="SUPFAM" id="SSF48452">
    <property type="entry name" value="TPR-like"/>
    <property type="match status" value="1"/>
</dbReference>
<dbReference type="HOGENOM" id="CLU_875637_0_0_1"/>
<dbReference type="RefSeq" id="XP_005819704.1">
    <property type="nucleotide sequence ID" value="XM_005819647.1"/>
</dbReference>
<evidence type="ECO:0000313" key="2">
    <source>
        <dbReference type="EMBL" id="EKX32724.1"/>
    </source>
</evidence>
<evidence type="ECO:0000313" key="3">
    <source>
        <dbReference type="EnsemblProtists" id="EKX32724"/>
    </source>
</evidence>
<reference evidence="4" key="2">
    <citation type="submission" date="2012-11" db="EMBL/GenBank/DDBJ databases">
        <authorList>
            <person name="Kuo A."/>
            <person name="Curtis B.A."/>
            <person name="Tanifuji G."/>
            <person name="Burki F."/>
            <person name="Gruber A."/>
            <person name="Irimia M."/>
            <person name="Maruyama S."/>
            <person name="Arias M.C."/>
            <person name="Ball S.G."/>
            <person name="Gile G.H."/>
            <person name="Hirakawa Y."/>
            <person name="Hopkins J.F."/>
            <person name="Rensing S.A."/>
            <person name="Schmutz J."/>
            <person name="Symeonidi A."/>
            <person name="Elias M."/>
            <person name="Eveleigh R.J."/>
            <person name="Herman E.K."/>
            <person name="Klute M.J."/>
            <person name="Nakayama T."/>
            <person name="Obornik M."/>
            <person name="Reyes-Prieto A."/>
            <person name="Armbrust E.V."/>
            <person name="Aves S.J."/>
            <person name="Beiko R.G."/>
            <person name="Coutinho P."/>
            <person name="Dacks J.B."/>
            <person name="Durnford D.G."/>
            <person name="Fast N.M."/>
            <person name="Green B.R."/>
            <person name="Grisdale C."/>
            <person name="Hempe F."/>
            <person name="Henrissat B."/>
            <person name="Hoppner M.P."/>
            <person name="Ishida K.-I."/>
            <person name="Kim E."/>
            <person name="Koreny L."/>
            <person name="Kroth P.G."/>
            <person name="Liu Y."/>
            <person name="Malik S.-B."/>
            <person name="Maier U.G."/>
            <person name="McRose D."/>
            <person name="Mock T."/>
            <person name="Neilson J.A."/>
            <person name="Onodera N.T."/>
            <person name="Poole A.M."/>
            <person name="Pritham E.J."/>
            <person name="Richards T.A."/>
            <person name="Rocap G."/>
            <person name="Roy S.W."/>
            <person name="Sarai C."/>
            <person name="Schaack S."/>
            <person name="Shirato S."/>
            <person name="Slamovits C.H."/>
            <person name="Spencer D.F."/>
            <person name="Suzuki S."/>
            <person name="Worden A.Z."/>
            <person name="Zauner S."/>
            <person name="Barry K."/>
            <person name="Bell C."/>
            <person name="Bharti A.K."/>
            <person name="Crow J.A."/>
            <person name="Grimwood J."/>
            <person name="Kramer R."/>
            <person name="Lindquist E."/>
            <person name="Lucas S."/>
            <person name="Salamov A."/>
            <person name="McFadden G.I."/>
            <person name="Lane C.E."/>
            <person name="Keeling P.J."/>
            <person name="Gray M.W."/>
            <person name="Grigoriev I.V."/>
            <person name="Archibald J.M."/>
        </authorList>
    </citation>
    <scope>NUCLEOTIDE SEQUENCE</scope>
    <source>
        <strain evidence="4">CCMP2712</strain>
    </source>
</reference>
<dbReference type="Gene3D" id="1.25.40.10">
    <property type="entry name" value="Tetratricopeptide repeat domain"/>
    <property type="match status" value="1"/>
</dbReference>
<reference evidence="2 4" key="1">
    <citation type="journal article" date="2012" name="Nature">
        <title>Algal genomes reveal evolutionary mosaicism and the fate of nucleomorphs.</title>
        <authorList>
            <consortium name="DOE Joint Genome Institute"/>
            <person name="Curtis B.A."/>
            <person name="Tanifuji G."/>
            <person name="Burki F."/>
            <person name="Gruber A."/>
            <person name="Irimia M."/>
            <person name="Maruyama S."/>
            <person name="Arias M.C."/>
            <person name="Ball S.G."/>
            <person name="Gile G.H."/>
            <person name="Hirakawa Y."/>
            <person name="Hopkins J.F."/>
            <person name="Kuo A."/>
            <person name="Rensing S.A."/>
            <person name="Schmutz J."/>
            <person name="Symeonidi A."/>
            <person name="Elias M."/>
            <person name="Eveleigh R.J."/>
            <person name="Herman E.K."/>
            <person name="Klute M.J."/>
            <person name="Nakayama T."/>
            <person name="Obornik M."/>
            <person name="Reyes-Prieto A."/>
            <person name="Armbrust E.V."/>
            <person name="Aves S.J."/>
            <person name="Beiko R.G."/>
            <person name="Coutinho P."/>
            <person name="Dacks J.B."/>
            <person name="Durnford D.G."/>
            <person name="Fast N.M."/>
            <person name="Green B.R."/>
            <person name="Grisdale C.J."/>
            <person name="Hempel F."/>
            <person name="Henrissat B."/>
            <person name="Hoppner M.P."/>
            <person name="Ishida K."/>
            <person name="Kim E."/>
            <person name="Koreny L."/>
            <person name="Kroth P.G."/>
            <person name="Liu Y."/>
            <person name="Malik S.B."/>
            <person name="Maier U.G."/>
            <person name="McRose D."/>
            <person name="Mock T."/>
            <person name="Neilson J.A."/>
            <person name="Onodera N.T."/>
            <person name="Poole A.M."/>
            <person name="Pritham E.J."/>
            <person name="Richards T.A."/>
            <person name="Rocap G."/>
            <person name="Roy S.W."/>
            <person name="Sarai C."/>
            <person name="Schaack S."/>
            <person name="Shirato S."/>
            <person name="Slamovits C.H."/>
            <person name="Spencer D.F."/>
            <person name="Suzuki S."/>
            <person name="Worden A.Z."/>
            <person name="Zauner S."/>
            <person name="Barry K."/>
            <person name="Bell C."/>
            <person name="Bharti A.K."/>
            <person name="Crow J.A."/>
            <person name="Grimwood J."/>
            <person name="Kramer R."/>
            <person name="Lindquist E."/>
            <person name="Lucas S."/>
            <person name="Salamov A."/>
            <person name="McFadden G.I."/>
            <person name="Lane C.E."/>
            <person name="Keeling P.J."/>
            <person name="Gray M.W."/>
            <person name="Grigoriev I.V."/>
            <person name="Archibald J.M."/>
        </authorList>
    </citation>
    <scope>NUCLEOTIDE SEQUENCE</scope>
    <source>
        <strain evidence="2 4">CCMP2712</strain>
    </source>
</reference>
<feature type="region of interest" description="Disordered" evidence="1">
    <location>
        <begin position="46"/>
        <end position="70"/>
    </location>
</feature>
<dbReference type="AlphaFoldDB" id="L1IA01"/>
<sequence length="318" mass="35353">MRGCWPCRWGREESGEGWRWPWGMGGRNQEEEPIGLGAGRMVYGNHRRTGKLRSPPKLIEAGTDGSEEGRTPSFFVEASVVTVSGLQPVQIFEGTMFHPHALAGKYANMNGSENGESSFDRQSNRKNSNYPSICEEDGFDGALDPSQLEAIASNTGLQLIRCAQLLIANGREEAALSTYKKAILADPSNVLALIQCSDLLFEHEYTEESEMLRNCAKSIMNKYSDSEGEEELEAIMQEALTEQQREVERTPLPNVEAEEVEALVETIWNRFQEVIQASPLIMEDGEDSPAEESWDDEVDDGGVQRSMSLPVLTQAELE</sequence>
<evidence type="ECO:0000313" key="4">
    <source>
        <dbReference type="Proteomes" id="UP000011087"/>
    </source>
</evidence>
<dbReference type="Proteomes" id="UP000011087">
    <property type="component" value="Unassembled WGS sequence"/>
</dbReference>
<accession>L1IA01</accession>
<evidence type="ECO:0000256" key="1">
    <source>
        <dbReference type="SAM" id="MobiDB-lite"/>
    </source>
</evidence>
<dbReference type="GeneID" id="17289462"/>